<proteinExistence type="predicted"/>
<dbReference type="RefSeq" id="XP_033534114.1">
    <property type="nucleotide sequence ID" value="XM_033679427.1"/>
</dbReference>
<keyword evidence="1" id="KW-0812">Transmembrane</keyword>
<organism evidence="2">
    <name type="scientific">Eremomyces bilateralis CBS 781.70</name>
    <dbReference type="NCBI Taxonomy" id="1392243"/>
    <lineage>
        <taxon>Eukaryota</taxon>
        <taxon>Fungi</taxon>
        <taxon>Dikarya</taxon>
        <taxon>Ascomycota</taxon>
        <taxon>Pezizomycotina</taxon>
        <taxon>Dothideomycetes</taxon>
        <taxon>Dothideomycetes incertae sedis</taxon>
        <taxon>Eremomycetales</taxon>
        <taxon>Eremomycetaceae</taxon>
        <taxon>Eremomyces</taxon>
    </lineage>
</organism>
<keyword evidence="1" id="KW-0472">Membrane</keyword>
<reference evidence="4" key="3">
    <citation type="submission" date="2025-04" db="UniProtKB">
        <authorList>
            <consortium name="RefSeq"/>
        </authorList>
    </citation>
    <scope>IDENTIFICATION</scope>
    <source>
        <strain evidence="4">CBS 781.70</strain>
    </source>
</reference>
<reference evidence="2 4" key="1">
    <citation type="submission" date="2020-01" db="EMBL/GenBank/DDBJ databases">
        <authorList>
            <consortium name="DOE Joint Genome Institute"/>
            <person name="Haridas S."/>
            <person name="Albert R."/>
            <person name="Binder M."/>
            <person name="Bloem J."/>
            <person name="Labutti K."/>
            <person name="Salamov A."/>
            <person name="Andreopoulos B."/>
            <person name="Baker S.E."/>
            <person name="Barry K."/>
            <person name="Bills G."/>
            <person name="Bluhm B.H."/>
            <person name="Cannon C."/>
            <person name="Castanera R."/>
            <person name="Culley D.E."/>
            <person name="Daum C."/>
            <person name="Ezra D."/>
            <person name="Gonzalez J.B."/>
            <person name="Henrissat B."/>
            <person name="Kuo A."/>
            <person name="Liang C."/>
            <person name="Lipzen A."/>
            <person name="Lutzoni F."/>
            <person name="Magnuson J."/>
            <person name="Mondo S."/>
            <person name="Nolan M."/>
            <person name="Ohm R."/>
            <person name="Pangilinan J."/>
            <person name="Park H.-J."/>
            <person name="Ramirez L."/>
            <person name="Alfaro M."/>
            <person name="Sun H."/>
            <person name="Tritt A."/>
            <person name="Yoshinaga Y."/>
            <person name="Zwiers L.-H."/>
            <person name="Turgeon B.G."/>
            <person name="Goodwin S.B."/>
            <person name="Spatafora J.W."/>
            <person name="Crous P.W."/>
            <person name="Grigoriev I.V."/>
        </authorList>
    </citation>
    <scope>NUCLEOTIDE SEQUENCE</scope>
    <source>
        <strain evidence="2 4">CBS 781.70</strain>
    </source>
</reference>
<keyword evidence="1" id="KW-1133">Transmembrane helix</keyword>
<gene>
    <name evidence="2 4" type="ORF">P152DRAFT_458327</name>
</gene>
<evidence type="ECO:0000256" key="1">
    <source>
        <dbReference type="SAM" id="Phobius"/>
    </source>
</evidence>
<sequence length="142" mass="15813">MFSILGSNPVKLITSRWNKPTVEVSPSNTCFLKDEEAEHHCPPSSYEASVYPSSTLGHMTVRDPSTSTGFTITIERWSRRLHRAISFSASPWPALCLFMIGVFCCLWVTGALDAAGKQTRQTVSTCMDFFSLVWMGANLCRL</sequence>
<accession>A0A6G1G361</accession>
<protein>
    <submittedName>
        <fullName evidence="2 4">Uncharacterized protein</fullName>
    </submittedName>
</protein>
<dbReference type="GeneID" id="54419997"/>
<keyword evidence="3" id="KW-1185">Reference proteome</keyword>
<feature type="transmembrane region" description="Helical" evidence="1">
    <location>
        <begin position="92"/>
        <end position="112"/>
    </location>
</feature>
<name>A0A6G1G361_9PEZI</name>
<dbReference type="EMBL" id="ML975157">
    <property type="protein sequence ID" value="KAF1812483.1"/>
    <property type="molecule type" value="Genomic_DNA"/>
</dbReference>
<evidence type="ECO:0000313" key="4">
    <source>
        <dbReference type="RefSeq" id="XP_033534114.1"/>
    </source>
</evidence>
<evidence type="ECO:0000313" key="2">
    <source>
        <dbReference type="EMBL" id="KAF1812483.1"/>
    </source>
</evidence>
<dbReference type="AlphaFoldDB" id="A0A6G1G361"/>
<dbReference type="Proteomes" id="UP000504638">
    <property type="component" value="Unplaced"/>
</dbReference>
<reference evidence="4" key="2">
    <citation type="submission" date="2020-04" db="EMBL/GenBank/DDBJ databases">
        <authorList>
            <consortium name="NCBI Genome Project"/>
        </authorList>
    </citation>
    <scope>NUCLEOTIDE SEQUENCE</scope>
    <source>
        <strain evidence="4">CBS 781.70</strain>
    </source>
</reference>
<evidence type="ECO:0000313" key="3">
    <source>
        <dbReference type="Proteomes" id="UP000504638"/>
    </source>
</evidence>